<dbReference type="RefSeq" id="WP_165007914.1">
    <property type="nucleotide sequence ID" value="NZ_CP064954.1"/>
</dbReference>
<proteinExistence type="predicted"/>
<gene>
    <name evidence="3" type="ORF">G7Y31_03530</name>
</gene>
<keyword evidence="1" id="KW-0732">Signal</keyword>
<dbReference type="InterPro" id="IPR050570">
    <property type="entry name" value="Cell_wall_metabolism_enzyme"/>
</dbReference>
<dbReference type="AlphaFoldDB" id="A0A7T0KGJ0"/>
<evidence type="ECO:0000313" key="4">
    <source>
        <dbReference type="Proteomes" id="UP000594681"/>
    </source>
</evidence>
<sequence>MKRTHLVAAGAIALAGVLASHASAQTPALSLNFTQGSSGEPDAAGLLGAAVGLAKAADGIANNGVIPQVRYQSNQINVVLDPSVVPGLAEALAPANPAQLHPGMRGTSPSGYPVVFPTSGTFTSGFGMRWGAMHNGIDVANPVGTPIYSIMDGTVISSGPAQGFGNWIRIKHDDGSVSVYGHMSANSLLVSEGQRVTAGQQIASIGNEGHSTGPHLHFEIHPDGSTPADPQAWFAAAGIPF</sequence>
<evidence type="ECO:0000256" key="1">
    <source>
        <dbReference type="SAM" id="SignalP"/>
    </source>
</evidence>
<keyword evidence="4" id="KW-1185">Reference proteome</keyword>
<feature type="chain" id="PRO_5032639865" evidence="1">
    <location>
        <begin position="25"/>
        <end position="241"/>
    </location>
</feature>
<dbReference type="KEGG" id="cliz:G7Y31_03530"/>
<dbReference type="CDD" id="cd12797">
    <property type="entry name" value="M23_peptidase"/>
    <property type="match status" value="1"/>
</dbReference>
<accession>A0A7T0KGJ0</accession>
<feature type="signal peptide" evidence="1">
    <location>
        <begin position="1"/>
        <end position="24"/>
    </location>
</feature>
<organism evidence="3 4">
    <name type="scientific">Corynebacterium lizhenjunii</name>
    <dbReference type="NCBI Taxonomy" id="2709394"/>
    <lineage>
        <taxon>Bacteria</taxon>
        <taxon>Bacillati</taxon>
        <taxon>Actinomycetota</taxon>
        <taxon>Actinomycetes</taxon>
        <taxon>Mycobacteriales</taxon>
        <taxon>Corynebacteriaceae</taxon>
        <taxon>Corynebacterium</taxon>
    </lineage>
</organism>
<evidence type="ECO:0000259" key="2">
    <source>
        <dbReference type="Pfam" id="PF01551"/>
    </source>
</evidence>
<dbReference type="InterPro" id="IPR011055">
    <property type="entry name" value="Dup_hybrid_motif"/>
</dbReference>
<dbReference type="Pfam" id="PF01551">
    <property type="entry name" value="Peptidase_M23"/>
    <property type="match status" value="1"/>
</dbReference>
<name>A0A7T0KGJ0_9CORY</name>
<dbReference type="Gene3D" id="2.70.70.10">
    <property type="entry name" value="Glucose Permease (Domain IIA)"/>
    <property type="match status" value="1"/>
</dbReference>
<protein>
    <submittedName>
        <fullName evidence="3">Peptidoglycan DD-metalloendopeptidase family protein</fullName>
    </submittedName>
</protein>
<dbReference type="Proteomes" id="UP000594681">
    <property type="component" value="Chromosome"/>
</dbReference>
<feature type="domain" description="M23ase beta-sheet core" evidence="2">
    <location>
        <begin position="133"/>
        <end position="227"/>
    </location>
</feature>
<reference evidence="3 4" key="1">
    <citation type="submission" date="2020-11" db="EMBL/GenBank/DDBJ databases">
        <title>Corynebacterium sp. ZJ-599.</title>
        <authorList>
            <person name="Zhou J."/>
        </authorList>
    </citation>
    <scope>NUCLEOTIDE SEQUENCE [LARGE SCALE GENOMIC DNA]</scope>
    <source>
        <strain evidence="3 4">ZJ-599</strain>
    </source>
</reference>
<dbReference type="SUPFAM" id="SSF51261">
    <property type="entry name" value="Duplicated hybrid motif"/>
    <property type="match status" value="1"/>
</dbReference>
<dbReference type="EMBL" id="CP064954">
    <property type="protein sequence ID" value="QPK79780.1"/>
    <property type="molecule type" value="Genomic_DNA"/>
</dbReference>
<dbReference type="InterPro" id="IPR016047">
    <property type="entry name" value="M23ase_b-sheet_dom"/>
</dbReference>
<evidence type="ECO:0000313" key="3">
    <source>
        <dbReference type="EMBL" id="QPK79780.1"/>
    </source>
</evidence>
<dbReference type="PANTHER" id="PTHR21666">
    <property type="entry name" value="PEPTIDASE-RELATED"/>
    <property type="match status" value="1"/>
</dbReference>
<dbReference type="PANTHER" id="PTHR21666:SF270">
    <property type="entry name" value="MUREIN HYDROLASE ACTIVATOR ENVC"/>
    <property type="match status" value="1"/>
</dbReference>
<dbReference type="GO" id="GO:0004222">
    <property type="term" value="F:metalloendopeptidase activity"/>
    <property type="evidence" value="ECO:0007669"/>
    <property type="project" value="TreeGrafter"/>
</dbReference>